<dbReference type="OrthoDB" id="9800495at2"/>
<evidence type="ECO:0000313" key="1">
    <source>
        <dbReference type="EMBL" id="SUP42863.1"/>
    </source>
</evidence>
<dbReference type="Proteomes" id="UP000255367">
    <property type="component" value="Unassembled WGS sequence"/>
</dbReference>
<gene>
    <name evidence="1" type="ORF">NCTC12020_00975</name>
</gene>
<reference evidence="1 2" key="1">
    <citation type="submission" date="2018-06" db="EMBL/GenBank/DDBJ databases">
        <authorList>
            <consortium name="Pathogen Informatics"/>
            <person name="Doyle S."/>
        </authorList>
    </citation>
    <scope>NUCLEOTIDE SEQUENCE [LARGE SCALE GENOMIC DNA]</scope>
    <source>
        <strain evidence="1 2">NCTC12020</strain>
    </source>
</reference>
<dbReference type="RefSeq" id="WP_115310178.1">
    <property type="nucleotide sequence ID" value="NZ_UHIO01000001.1"/>
</dbReference>
<dbReference type="EMBL" id="UHIO01000001">
    <property type="protein sequence ID" value="SUP42863.1"/>
    <property type="molecule type" value="Genomic_DNA"/>
</dbReference>
<organism evidence="1 2">
    <name type="scientific">Veillonella criceti</name>
    <dbReference type="NCBI Taxonomy" id="103891"/>
    <lineage>
        <taxon>Bacteria</taxon>
        <taxon>Bacillati</taxon>
        <taxon>Bacillota</taxon>
        <taxon>Negativicutes</taxon>
        <taxon>Veillonellales</taxon>
        <taxon>Veillonellaceae</taxon>
        <taxon>Veillonella</taxon>
    </lineage>
</organism>
<dbReference type="AlphaFoldDB" id="A0A380NMB4"/>
<proteinExistence type="predicted"/>
<name>A0A380NMB4_9FIRM</name>
<accession>A0A380NMB4</accession>
<sequence length="156" mass="18842">MVPVMSFWPSIYNKIIRGEKLIEYRRNFPKECRFAYMYISKPVKAICGIIYFGRIHSINKWKLQYKENKLICHRIELFEQKNYRYGAEIIGFQRIEPITLQDLRTNVPNFFPPQSYILLENNIELKKYLDKKVILLDGKIKNDLTNIFPEHICKEY</sequence>
<keyword evidence="2" id="KW-1185">Reference proteome</keyword>
<protein>
    <submittedName>
        <fullName evidence="1">Uncharacterized conserved protein</fullName>
    </submittedName>
</protein>
<evidence type="ECO:0000313" key="2">
    <source>
        <dbReference type="Proteomes" id="UP000255367"/>
    </source>
</evidence>